<dbReference type="GO" id="GO:0009435">
    <property type="term" value="P:NAD+ biosynthetic process"/>
    <property type="evidence" value="ECO:0007669"/>
    <property type="project" value="InterPro"/>
</dbReference>
<feature type="domain" description="Fumarate reductase/succinate dehydrogenase flavoprotein-like C-terminal" evidence="11">
    <location>
        <begin position="473"/>
        <end position="501"/>
    </location>
</feature>
<keyword evidence="5" id="KW-0285">Flavoprotein</keyword>
<evidence type="ECO:0000256" key="1">
    <source>
        <dbReference type="ARBA" id="ARBA00001974"/>
    </source>
</evidence>
<keyword evidence="8" id="KW-0560">Oxidoreductase</keyword>
<evidence type="ECO:0000259" key="11">
    <source>
        <dbReference type="Pfam" id="PF02910"/>
    </source>
</evidence>
<dbReference type="PANTHER" id="PTHR42716">
    <property type="entry name" value="L-ASPARTATE OXIDASE"/>
    <property type="match status" value="1"/>
</dbReference>
<name>A0A4R8MG90_9BACT</name>
<dbReference type="EC" id="1.4.3.16" evidence="4"/>
<evidence type="ECO:0000256" key="2">
    <source>
        <dbReference type="ARBA" id="ARBA00004950"/>
    </source>
</evidence>
<comment type="catalytic activity">
    <reaction evidence="9">
        <text>L-aspartate + O2 = iminosuccinate + H2O2</text>
        <dbReference type="Rhea" id="RHEA:25876"/>
        <dbReference type="ChEBI" id="CHEBI:15379"/>
        <dbReference type="ChEBI" id="CHEBI:16240"/>
        <dbReference type="ChEBI" id="CHEBI:29991"/>
        <dbReference type="ChEBI" id="CHEBI:77875"/>
        <dbReference type="EC" id="1.4.3.16"/>
    </reaction>
    <physiologicalReaction direction="left-to-right" evidence="9">
        <dbReference type="Rhea" id="RHEA:25877"/>
    </physiologicalReaction>
</comment>
<accession>A0A4R8MG90</accession>
<dbReference type="InterPro" id="IPR005288">
    <property type="entry name" value="NadB"/>
</dbReference>
<evidence type="ECO:0000256" key="5">
    <source>
        <dbReference type="ARBA" id="ARBA00022630"/>
    </source>
</evidence>
<dbReference type="Pfam" id="PF00890">
    <property type="entry name" value="FAD_binding_2"/>
    <property type="match status" value="1"/>
</dbReference>
<evidence type="ECO:0000256" key="4">
    <source>
        <dbReference type="ARBA" id="ARBA00012173"/>
    </source>
</evidence>
<evidence type="ECO:0000256" key="6">
    <source>
        <dbReference type="ARBA" id="ARBA00022642"/>
    </source>
</evidence>
<dbReference type="SUPFAM" id="SSF51905">
    <property type="entry name" value="FAD/NAD(P)-binding domain"/>
    <property type="match status" value="1"/>
</dbReference>
<dbReference type="OrthoDB" id="9806724at2"/>
<dbReference type="PANTHER" id="PTHR42716:SF2">
    <property type="entry name" value="L-ASPARTATE OXIDASE, CHLOROPLASTIC"/>
    <property type="match status" value="1"/>
</dbReference>
<dbReference type="SUPFAM" id="SSF56425">
    <property type="entry name" value="Succinate dehydrogenase/fumarate reductase flavoprotein, catalytic domain"/>
    <property type="match status" value="1"/>
</dbReference>
<dbReference type="AlphaFoldDB" id="A0A4R8MG90"/>
<dbReference type="Gene3D" id="3.90.700.10">
    <property type="entry name" value="Succinate dehydrogenase/fumarate reductase flavoprotein, catalytic domain"/>
    <property type="match status" value="1"/>
</dbReference>
<dbReference type="Gene3D" id="3.50.50.60">
    <property type="entry name" value="FAD/NAD(P)-binding domain"/>
    <property type="match status" value="1"/>
</dbReference>
<protein>
    <recommendedName>
        <fullName evidence="4">L-aspartate oxidase</fullName>
        <ecNumber evidence="4">1.4.3.16</ecNumber>
    </recommendedName>
</protein>
<dbReference type="GO" id="GO:0008734">
    <property type="term" value="F:L-aspartate oxidase activity"/>
    <property type="evidence" value="ECO:0007669"/>
    <property type="project" value="UniProtKB-EC"/>
</dbReference>
<evidence type="ECO:0000256" key="3">
    <source>
        <dbReference type="ARBA" id="ARBA00008562"/>
    </source>
</evidence>
<dbReference type="Gene3D" id="1.20.58.100">
    <property type="entry name" value="Fumarate reductase/succinate dehydrogenase flavoprotein-like, C-terminal domain"/>
    <property type="match status" value="1"/>
</dbReference>
<evidence type="ECO:0000259" key="10">
    <source>
        <dbReference type="Pfam" id="PF00890"/>
    </source>
</evidence>
<dbReference type="PRINTS" id="PR00368">
    <property type="entry name" value="FADPNR"/>
</dbReference>
<keyword evidence="7" id="KW-0274">FAD</keyword>
<comment type="cofactor">
    <cofactor evidence="1">
        <name>FAD</name>
        <dbReference type="ChEBI" id="CHEBI:57692"/>
    </cofactor>
</comment>
<feature type="domain" description="FAD-dependent oxidoreductase 2 FAD-binding" evidence="10">
    <location>
        <begin position="10"/>
        <end position="382"/>
    </location>
</feature>
<dbReference type="RefSeq" id="WP_133956609.1">
    <property type="nucleotide sequence ID" value="NZ_SORI01000003.1"/>
</dbReference>
<comment type="pathway">
    <text evidence="2">Cofactor biosynthesis; NAD(+) biosynthesis; iminoaspartate from L-aspartate (oxidase route): step 1/1.</text>
</comment>
<evidence type="ECO:0000313" key="13">
    <source>
        <dbReference type="Proteomes" id="UP000295066"/>
    </source>
</evidence>
<dbReference type="EMBL" id="SORI01000003">
    <property type="protein sequence ID" value="TDY62946.1"/>
    <property type="molecule type" value="Genomic_DNA"/>
</dbReference>
<proteinExistence type="inferred from homology"/>
<evidence type="ECO:0000256" key="8">
    <source>
        <dbReference type="ARBA" id="ARBA00023002"/>
    </source>
</evidence>
<dbReference type="InterPro" id="IPR037099">
    <property type="entry name" value="Fum_R/Succ_DH_flav-like_C_sf"/>
</dbReference>
<evidence type="ECO:0000313" key="12">
    <source>
        <dbReference type="EMBL" id="TDY62946.1"/>
    </source>
</evidence>
<dbReference type="InterPro" id="IPR003953">
    <property type="entry name" value="FAD-dep_OxRdtase_2_FAD-bd"/>
</dbReference>
<sequence length="522" mass="55537">MNTKDTAAFDAIIAGSGIAGLIAACSLVERGAGRIAVLSPGYGGAPYIAAFNAVLPDSPSGDSPELYCSDMLAAGYGLGNRELVEALGALTGECVALLERWGVSFARLEDGRYRLRRASGSSCPRSLCRTDMLIGGHIVSVLRRELEKKGVLFFDNTSCVHLLVSGGRIAGTACLTAGEPLKTLRAPVVLAAWGGVGNLYGKSTYPADIDGRTLAMGFEAGASLIDLEFVEFEPMVCYGPPDAVGEPCPTAMLGEGAYLLNSRGERFLLKVRPQGEAGAPKSLINNAIREELKAGNGTPLGGVYADLRHLDQKVLEAYPWFYERVKNAGLDVKHSLLEVGPMAHSHSGGLEIDSRCRTNIPGLFAAGEAAGGMHGACRMAGNAATQAAVSGLMAAVSMAEFPAKDLPGLPEIPRFSENQSLRAALLPHIRETVSNYVERERDGNGLKKARAALAELRTRAADDTFTEQCALSGLLLAEAALAREETRGTHNRTDFPEQREEFTCSIRLKNADGKVFMEHIRR</sequence>
<dbReference type="InterPro" id="IPR027477">
    <property type="entry name" value="Succ_DH/fumarate_Rdtase_cat_sf"/>
</dbReference>
<dbReference type="PIRSF" id="PIRSF000171">
    <property type="entry name" value="SDHA_APRA_LASPO"/>
    <property type="match status" value="1"/>
</dbReference>
<dbReference type="PROSITE" id="PS51257">
    <property type="entry name" value="PROKAR_LIPOPROTEIN"/>
    <property type="match status" value="1"/>
</dbReference>
<dbReference type="SUPFAM" id="SSF46977">
    <property type="entry name" value="Succinate dehydrogenase/fumarate reductase flavoprotein C-terminal domain"/>
    <property type="match status" value="1"/>
</dbReference>
<reference evidence="12 13" key="1">
    <citation type="submission" date="2019-03" db="EMBL/GenBank/DDBJ databases">
        <title>Genomic Encyclopedia of Type Strains, Phase IV (KMG-IV): sequencing the most valuable type-strain genomes for metagenomic binning, comparative biology and taxonomic classification.</title>
        <authorList>
            <person name="Goeker M."/>
        </authorList>
    </citation>
    <scope>NUCLEOTIDE SEQUENCE [LARGE SCALE GENOMIC DNA]</scope>
    <source>
        <strain evidence="12 13">DSM 25964</strain>
    </source>
</reference>
<evidence type="ECO:0000256" key="9">
    <source>
        <dbReference type="ARBA" id="ARBA00048305"/>
    </source>
</evidence>
<dbReference type="InterPro" id="IPR036188">
    <property type="entry name" value="FAD/NAD-bd_sf"/>
</dbReference>
<evidence type="ECO:0000256" key="7">
    <source>
        <dbReference type="ARBA" id="ARBA00022827"/>
    </source>
</evidence>
<dbReference type="Proteomes" id="UP000295066">
    <property type="component" value="Unassembled WGS sequence"/>
</dbReference>
<organism evidence="12 13">
    <name type="scientific">Aminivibrio pyruvatiphilus</name>
    <dbReference type="NCBI Taxonomy" id="1005740"/>
    <lineage>
        <taxon>Bacteria</taxon>
        <taxon>Thermotogati</taxon>
        <taxon>Synergistota</taxon>
        <taxon>Synergistia</taxon>
        <taxon>Synergistales</taxon>
        <taxon>Aminobacteriaceae</taxon>
        <taxon>Aminivibrio</taxon>
    </lineage>
</organism>
<dbReference type="InterPro" id="IPR015939">
    <property type="entry name" value="Fum_Rdtase/Succ_DH_flav-like_C"/>
</dbReference>
<gene>
    <name evidence="12" type="ORF">C8D99_103166</name>
</gene>
<comment type="caution">
    <text evidence="12">The sequence shown here is derived from an EMBL/GenBank/DDBJ whole genome shotgun (WGS) entry which is preliminary data.</text>
</comment>
<keyword evidence="13" id="KW-1185">Reference proteome</keyword>
<dbReference type="Pfam" id="PF02910">
    <property type="entry name" value="Succ_DH_flav_C"/>
    <property type="match status" value="1"/>
</dbReference>
<keyword evidence="6" id="KW-0662">Pyridine nucleotide biosynthesis</keyword>
<comment type="similarity">
    <text evidence="3">Belongs to the FAD-dependent oxidoreductase 2 family. NadB subfamily.</text>
</comment>